<evidence type="ECO:0000256" key="1">
    <source>
        <dbReference type="SAM" id="Phobius"/>
    </source>
</evidence>
<organism evidence="2 3">
    <name type="scientific">Pseudoatta argentina</name>
    <dbReference type="NCBI Taxonomy" id="621737"/>
    <lineage>
        <taxon>Eukaryota</taxon>
        <taxon>Metazoa</taxon>
        <taxon>Ecdysozoa</taxon>
        <taxon>Arthropoda</taxon>
        <taxon>Hexapoda</taxon>
        <taxon>Insecta</taxon>
        <taxon>Pterygota</taxon>
        <taxon>Neoptera</taxon>
        <taxon>Endopterygota</taxon>
        <taxon>Hymenoptera</taxon>
        <taxon>Apocrita</taxon>
        <taxon>Aculeata</taxon>
        <taxon>Formicoidea</taxon>
        <taxon>Formicidae</taxon>
        <taxon>Myrmicinae</taxon>
        <taxon>Pseudoatta</taxon>
    </lineage>
</organism>
<dbReference type="Proteomes" id="UP000668214">
    <property type="component" value="Unassembled WGS sequence"/>
</dbReference>
<comment type="caution">
    <text evidence="2">The sequence shown here is derived from an EMBL/GenBank/DDBJ whole genome shotgun (WGS) entry which is preliminary data.</text>
</comment>
<gene>
    <name evidence="2" type="primary">Ave</name>
    <name evidence="2" type="ORF">G6Z78_0001208</name>
</gene>
<dbReference type="EMBL" id="JAANIA010000477">
    <property type="protein sequence ID" value="KAG5324070.1"/>
    <property type="molecule type" value="Genomic_DNA"/>
</dbReference>
<protein>
    <submittedName>
        <fullName evidence="2">AVE protein</fullName>
    </submittedName>
</protein>
<feature type="non-terminal residue" evidence="2">
    <location>
        <position position="1"/>
    </location>
</feature>
<proteinExistence type="predicted"/>
<sequence length="55" mass="6916">QSKTTRPRPVYLWNVLDVQKWLRRHCSDYYQLYYELFLHVSVFYFVISMFSKLCF</sequence>
<keyword evidence="3" id="KW-1185">Reference proteome</keyword>
<feature type="non-terminal residue" evidence="2">
    <location>
        <position position="55"/>
    </location>
</feature>
<dbReference type="InterPro" id="IPR013761">
    <property type="entry name" value="SAM/pointed_sf"/>
</dbReference>
<feature type="transmembrane region" description="Helical" evidence="1">
    <location>
        <begin position="32"/>
        <end position="51"/>
    </location>
</feature>
<dbReference type="AlphaFoldDB" id="A0A836FRC8"/>
<keyword evidence="1" id="KW-0472">Membrane</keyword>
<evidence type="ECO:0000313" key="2">
    <source>
        <dbReference type="EMBL" id="KAG5324070.1"/>
    </source>
</evidence>
<accession>A0A836FRC8</accession>
<evidence type="ECO:0000313" key="3">
    <source>
        <dbReference type="Proteomes" id="UP000668214"/>
    </source>
</evidence>
<keyword evidence="1" id="KW-1133">Transmembrane helix</keyword>
<name>A0A836FRC8_9HYME</name>
<reference evidence="2" key="1">
    <citation type="submission" date="2020-02" db="EMBL/GenBank/DDBJ databases">
        <title>Relaxed selection underlies rapid genomic changes in the transitions from sociality to social parasitism in ants.</title>
        <authorList>
            <person name="Bi X."/>
        </authorList>
    </citation>
    <scope>NUCLEOTIDE SEQUENCE</scope>
    <source>
        <strain evidence="2">BGI-DK2014c</strain>
        <tissue evidence="2">Whole body</tissue>
    </source>
</reference>
<keyword evidence="1" id="KW-0812">Transmembrane</keyword>
<dbReference type="SUPFAM" id="SSF47769">
    <property type="entry name" value="SAM/Pointed domain"/>
    <property type="match status" value="1"/>
</dbReference>